<name>A0A1Q5T9H6_9EURO</name>
<organism evidence="2 3">
    <name type="scientific">Penicillium subrubescens</name>
    <dbReference type="NCBI Taxonomy" id="1316194"/>
    <lineage>
        <taxon>Eukaryota</taxon>
        <taxon>Fungi</taxon>
        <taxon>Dikarya</taxon>
        <taxon>Ascomycota</taxon>
        <taxon>Pezizomycotina</taxon>
        <taxon>Eurotiomycetes</taxon>
        <taxon>Eurotiomycetidae</taxon>
        <taxon>Eurotiales</taxon>
        <taxon>Aspergillaceae</taxon>
        <taxon>Penicillium</taxon>
    </lineage>
</organism>
<feature type="compositionally biased region" description="Polar residues" evidence="1">
    <location>
        <begin position="58"/>
        <end position="77"/>
    </location>
</feature>
<reference evidence="2 3" key="1">
    <citation type="submission" date="2016-10" db="EMBL/GenBank/DDBJ databases">
        <title>Genome sequence of the ascomycete fungus Penicillium subrubescens.</title>
        <authorList>
            <person name="De Vries R.P."/>
            <person name="Peng M."/>
            <person name="Dilokpimol A."/>
            <person name="Hilden K."/>
            <person name="Makela M.R."/>
            <person name="Grigoriev I."/>
            <person name="Riley R."/>
            <person name="Granchi Z."/>
        </authorList>
    </citation>
    <scope>NUCLEOTIDE SEQUENCE [LARGE SCALE GENOMIC DNA]</scope>
    <source>
        <strain evidence="2 3">CBS 132785</strain>
    </source>
</reference>
<feature type="compositionally biased region" description="Basic and acidic residues" evidence="1">
    <location>
        <begin position="78"/>
        <end position="94"/>
    </location>
</feature>
<feature type="compositionally biased region" description="Basic and acidic residues" evidence="1">
    <location>
        <begin position="35"/>
        <end position="57"/>
    </location>
</feature>
<evidence type="ECO:0000256" key="1">
    <source>
        <dbReference type="SAM" id="MobiDB-lite"/>
    </source>
</evidence>
<feature type="compositionally biased region" description="Polar residues" evidence="1">
    <location>
        <begin position="22"/>
        <end position="32"/>
    </location>
</feature>
<proteinExistence type="predicted"/>
<dbReference type="OrthoDB" id="529205at2759"/>
<protein>
    <submittedName>
        <fullName evidence="2">Uncharacterized protein</fullName>
    </submittedName>
</protein>
<evidence type="ECO:0000313" key="3">
    <source>
        <dbReference type="Proteomes" id="UP000186955"/>
    </source>
</evidence>
<sequence>MSFLTSVRTGSRRVLPSSYTLPSISTFHTSTPRCGLKESDKNRDDLPSHYETQKDQQLKSQKTGTAKWNSDLASNSEADVKADRGEVDSSDKAFQELQQKTKQIPEQK</sequence>
<dbReference type="Proteomes" id="UP000186955">
    <property type="component" value="Unassembled WGS sequence"/>
</dbReference>
<dbReference type="AlphaFoldDB" id="A0A1Q5T9H6"/>
<evidence type="ECO:0000313" key="2">
    <source>
        <dbReference type="EMBL" id="OKO96906.1"/>
    </source>
</evidence>
<dbReference type="EMBL" id="MNBE01000697">
    <property type="protein sequence ID" value="OKO96906.1"/>
    <property type="molecule type" value="Genomic_DNA"/>
</dbReference>
<keyword evidence="3" id="KW-1185">Reference proteome</keyword>
<gene>
    <name evidence="2" type="ORF">PENSUB_10460</name>
</gene>
<feature type="region of interest" description="Disordered" evidence="1">
    <location>
        <begin position="22"/>
        <end position="108"/>
    </location>
</feature>
<accession>A0A1Q5T9H6</accession>
<comment type="caution">
    <text evidence="2">The sequence shown here is derived from an EMBL/GenBank/DDBJ whole genome shotgun (WGS) entry which is preliminary data.</text>
</comment>